<evidence type="ECO:0000313" key="1">
    <source>
        <dbReference type="EMBL" id="KAK2555316.1"/>
    </source>
</evidence>
<protein>
    <submittedName>
        <fullName evidence="1">Uncharacterized protein</fullName>
    </submittedName>
</protein>
<dbReference type="AlphaFoldDB" id="A0AAD9UZ72"/>
<name>A0AAD9UZ72_ACRCE</name>
<sequence length="141" mass="16457">MSVSLVKILKVYYAMFTTGNLRKTTFSNLIPICIGRESHIRVLTNTFDGHEFSALYKMLSKKRKKEICTWEKPCMFFHFHMEVEAGVFNYGRFFSVCEPDNFVFTAVELIMMNKNVAGKYITLSYSLRVRQAYLFMSMIAP</sequence>
<reference evidence="1" key="2">
    <citation type="journal article" date="2023" name="Science">
        <title>Genomic signatures of disease resistance in endangered staghorn corals.</title>
        <authorList>
            <person name="Vollmer S.V."/>
            <person name="Selwyn J.D."/>
            <person name="Despard B.A."/>
            <person name="Roesel C.L."/>
        </authorList>
    </citation>
    <scope>NUCLEOTIDE SEQUENCE</scope>
    <source>
        <strain evidence="1">K2</strain>
    </source>
</reference>
<organism evidence="1 2">
    <name type="scientific">Acropora cervicornis</name>
    <name type="common">Staghorn coral</name>
    <dbReference type="NCBI Taxonomy" id="6130"/>
    <lineage>
        <taxon>Eukaryota</taxon>
        <taxon>Metazoa</taxon>
        <taxon>Cnidaria</taxon>
        <taxon>Anthozoa</taxon>
        <taxon>Hexacorallia</taxon>
        <taxon>Scleractinia</taxon>
        <taxon>Astrocoeniina</taxon>
        <taxon>Acroporidae</taxon>
        <taxon>Acropora</taxon>
    </lineage>
</organism>
<keyword evidence="2" id="KW-1185">Reference proteome</keyword>
<dbReference type="EMBL" id="JARQWQ010000063">
    <property type="protein sequence ID" value="KAK2555316.1"/>
    <property type="molecule type" value="Genomic_DNA"/>
</dbReference>
<accession>A0AAD9UZ72</accession>
<dbReference type="Proteomes" id="UP001249851">
    <property type="component" value="Unassembled WGS sequence"/>
</dbReference>
<evidence type="ECO:0000313" key="2">
    <source>
        <dbReference type="Proteomes" id="UP001249851"/>
    </source>
</evidence>
<proteinExistence type="predicted"/>
<reference evidence="1" key="1">
    <citation type="journal article" date="2023" name="G3 (Bethesda)">
        <title>Whole genome assembly and annotation of the endangered Caribbean coral Acropora cervicornis.</title>
        <authorList>
            <person name="Selwyn J.D."/>
            <person name="Vollmer S.V."/>
        </authorList>
    </citation>
    <scope>NUCLEOTIDE SEQUENCE</scope>
    <source>
        <strain evidence="1">K2</strain>
    </source>
</reference>
<comment type="caution">
    <text evidence="1">The sequence shown here is derived from an EMBL/GenBank/DDBJ whole genome shotgun (WGS) entry which is preliminary data.</text>
</comment>
<gene>
    <name evidence="1" type="ORF">P5673_022945</name>
</gene>